<feature type="non-terminal residue" evidence="1">
    <location>
        <position position="1"/>
    </location>
</feature>
<dbReference type="AlphaFoldDB" id="A0A2G5B5R0"/>
<dbReference type="OrthoDB" id="5587804at2759"/>
<organism evidence="1 2">
    <name type="scientific">Coemansia reversa (strain ATCC 12441 / NRRL 1564)</name>
    <dbReference type="NCBI Taxonomy" id="763665"/>
    <lineage>
        <taxon>Eukaryota</taxon>
        <taxon>Fungi</taxon>
        <taxon>Fungi incertae sedis</taxon>
        <taxon>Zoopagomycota</taxon>
        <taxon>Kickxellomycotina</taxon>
        <taxon>Kickxellomycetes</taxon>
        <taxon>Kickxellales</taxon>
        <taxon>Kickxellaceae</taxon>
        <taxon>Coemansia</taxon>
    </lineage>
</organism>
<reference evidence="1 2" key="1">
    <citation type="journal article" date="2015" name="Genome Biol. Evol.">
        <title>Phylogenomic analyses indicate that early fungi evolved digesting cell walls of algal ancestors of land plants.</title>
        <authorList>
            <person name="Chang Y."/>
            <person name="Wang S."/>
            <person name="Sekimoto S."/>
            <person name="Aerts A.L."/>
            <person name="Choi C."/>
            <person name="Clum A."/>
            <person name="LaButti K.M."/>
            <person name="Lindquist E.A."/>
            <person name="Yee Ngan C."/>
            <person name="Ohm R.A."/>
            <person name="Salamov A.A."/>
            <person name="Grigoriev I.V."/>
            <person name="Spatafora J.W."/>
            <person name="Berbee M.L."/>
        </authorList>
    </citation>
    <scope>NUCLEOTIDE SEQUENCE [LARGE SCALE GENOMIC DNA]</scope>
    <source>
        <strain evidence="1 2">NRRL 1564</strain>
    </source>
</reference>
<evidence type="ECO:0000313" key="2">
    <source>
        <dbReference type="Proteomes" id="UP000242474"/>
    </source>
</evidence>
<sequence>MNWDGPSKLAFSNWQPVNYTSRTAQHSRSSSTSTVVEDMISPLAAVRSQSPPATAVTADSPSLATGPRISIKPLLTAPCSPVLQLKGGSLTPCLSPHNDNMLDYHAGHSESDVGSSPDEAFLTDLQMQSSEDDDEDSCVFDMDSDWSQQSPASQALVSNALAYGSTGKPQPWAIRPMGVYDSLRAQIRAIDDDDDEFYSS</sequence>
<keyword evidence="2" id="KW-1185">Reference proteome</keyword>
<gene>
    <name evidence="1" type="ORF">COEREDRAFT_82848</name>
</gene>
<name>A0A2G5B5R0_COERN</name>
<dbReference type="Proteomes" id="UP000242474">
    <property type="component" value="Unassembled WGS sequence"/>
</dbReference>
<accession>A0A2G5B5R0</accession>
<protein>
    <submittedName>
        <fullName evidence="1">Uncharacterized protein</fullName>
    </submittedName>
</protein>
<evidence type="ECO:0000313" key="1">
    <source>
        <dbReference type="EMBL" id="PIA14334.1"/>
    </source>
</evidence>
<proteinExistence type="predicted"/>
<dbReference type="EMBL" id="KZ303519">
    <property type="protein sequence ID" value="PIA14334.1"/>
    <property type="molecule type" value="Genomic_DNA"/>
</dbReference>